<protein>
    <recommendedName>
        <fullName evidence="4">Transmembrane protein</fullName>
    </recommendedName>
</protein>
<dbReference type="Proteomes" id="UP001158049">
    <property type="component" value="Unassembled WGS sequence"/>
</dbReference>
<reference evidence="2 3" key="1">
    <citation type="submission" date="2017-05" db="EMBL/GenBank/DDBJ databases">
        <authorList>
            <person name="Varghese N."/>
            <person name="Submissions S."/>
        </authorList>
    </citation>
    <scope>NUCLEOTIDE SEQUENCE [LARGE SCALE GENOMIC DNA]</scope>
    <source>
        <strain evidence="2 3">DSM 26001</strain>
    </source>
</reference>
<feature type="chain" id="PRO_5046013740" description="Transmembrane protein" evidence="1">
    <location>
        <begin position="22"/>
        <end position="174"/>
    </location>
</feature>
<name>A0ABY1QQI4_9BURK</name>
<dbReference type="EMBL" id="FXUL01000027">
    <property type="protein sequence ID" value="SMP77707.1"/>
    <property type="molecule type" value="Genomic_DNA"/>
</dbReference>
<feature type="signal peptide" evidence="1">
    <location>
        <begin position="1"/>
        <end position="21"/>
    </location>
</feature>
<keyword evidence="3" id="KW-1185">Reference proteome</keyword>
<dbReference type="PROSITE" id="PS51257">
    <property type="entry name" value="PROKAR_LIPOPROTEIN"/>
    <property type="match status" value="1"/>
</dbReference>
<gene>
    <name evidence="2" type="ORF">SAMN06295970_1277</name>
</gene>
<accession>A0ABY1QQI4</accession>
<evidence type="ECO:0000256" key="1">
    <source>
        <dbReference type="SAM" id="SignalP"/>
    </source>
</evidence>
<evidence type="ECO:0000313" key="3">
    <source>
        <dbReference type="Proteomes" id="UP001158049"/>
    </source>
</evidence>
<evidence type="ECO:0008006" key="4">
    <source>
        <dbReference type="Google" id="ProtNLM"/>
    </source>
</evidence>
<comment type="caution">
    <text evidence="2">The sequence shown here is derived from an EMBL/GenBank/DDBJ whole genome shotgun (WGS) entry which is preliminary data.</text>
</comment>
<evidence type="ECO:0000313" key="2">
    <source>
        <dbReference type="EMBL" id="SMP77707.1"/>
    </source>
</evidence>
<sequence length="174" mass="18287">MPSMPKINRLGAHLLLLAALAGCSPDYNWRQVDNADAAFAALFPAKPSSHAREINLDGIRTNMSMTAAEVHGALFAVGSTQLSSPALVQPALEAMKTAMVRNIGGTIASQRNVPGPVPSSEVVANGTRNGRPVQLTARFAARNQRVYQAVVIGAPQEVPAEAIDTFLSSFRPGG</sequence>
<proteinExistence type="predicted"/>
<keyword evidence="1" id="KW-0732">Signal</keyword>
<organism evidence="2 3">
    <name type="scientific">Noviherbaspirillum suwonense</name>
    <dbReference type="NCBI Taxonomy" id="1224511"/>
    <lineage>
        <taxon>Bacteria</taxon>
        <taxon>Pseudomonadati</taxon>
        <taxon>Pseudomonadota</taxon>
        <taxon>Betaproteobacteria</taxon>
        <taxon>Burkholderiales</taxon>
        <taxon>Oxalobacteraceae</taxon>
        <taxon>Noviherbaspirillum</taxon>
    </lineage>
</organism>